<dbReference type="EMBL" id="QGKW02001988">
    <property type="protein sequence ID" value="KAF2553277.1"/>
    <property type="molecule type" value="Genomic_DNA"/>
</dbReference>
<evidence type="ECO:0000313" key="2">
    <source>
        <dbReference type="EMBL" id="KAF2553277.1"/>
    </source>
</evidence>
<feature type="compositionally biased region" description="Basic and acidic residues" evidence="1">
    <location>
        <begin position="38"/>
        <end position="48"/>
    </location>
</feature>
<comment type="caution">
    <text evidence="2">The sequence shown here is derived from an EMBL/GenBank/DDBJ whole genome shotgun (WGS) entry which is preliminary data.</text>
</comment>
<evidence type="ECO:0000313" key="3">
    <source>
        <dbReference type="Proteomes" id="UP000712281"/>
    </source>
</evidence>
<protein>
    <submittedName>
        <fullName evidence="2">Uncharacterized protein</fullName>
    </submittedName>
</protein>
<proteinExistence type="predicted"/>
<sequence>MTLSLVRTKWVDVKDKELNKQKLRRRIDQYKDLDDLSSLDHSRADRSHSQKITSKGAGRHT</sequence>
<reference evidence="2" key="1">
    <citation type="submission" date="2019-12" db="EMBL/GenBank/DDBJ databases">
        <title>Genome sequencing and annotation of Brassica cretica.</title>
        <authorList>
            <person name="Studholme D.J."/>
            <person name="Sarris P.F."/>
        </authorList>
    </citation>
    <scope>NUCLEOTIDE SEQUENCE</scope>
    <source>
        <strain evidence="2">PFS-001/15</strain>
        <tissue evidence="2">Leaf</tissue>
    </source>
</reference>
<dbReference type="AlphaFoldDB" id="A0A8S9H9G5"/>
<organism evidence="2 3">
    <name type="scientific">Brassica cretica</name>
    <name type="common">Mustard</name>
    <dbReference type="NCBI Taxonomy" id="69181"/>
    <lineage>
        <taxon>Eukaryota</taxon>
        <taxon>Viridiplantae</taxon>
        <taxon>Streptophyta</taxon>
        <taxon>Embryophyta</taxon>
        <taxon>Tracheophyta</taxon>
        <taxon>Spermatophyta</taxon>
        <taxon>Magnoliopsida</taxon>
        <taxon>eudicotyledons</taxon>
        <taxon>Gunneridae</taxon>
        <taxon>Pentapetalae</taxon>
        <taxon>rosids</taxon>
        <taxon>malvids</taxon>
        <taxon>Brassicales</taxon>
        <taxon>Brassicaceae</taxon>
        <taxon>Brassiceae</taxon>
        <taxon>Brassica</taxon>
    </lineage>
</organism>
<dbReference type="Proteomes" id="UP000712281">
    <property type="component" value="Unassembled WGS sequence"/>
</dbReference>
<feature type="region of interest" description="Disordered" evidence="1">
    <location>
        <begin position="38"/>
        <end position="61"/>
    </location>
</feature>
<accession>A0A8S9H9G5</accession>
<gene>
    <name evidence="2" type="ORF">F2Q68_00037075</name>
</gene>
<name>A0A8S9H9G5_BRACR</name>
<evidence type="ECO:0000256" key="1">
    <source>
        <dbReference type="SAM" id="MobiDB-lite"/>
    </source>
</evidence>